<evidence type="ECO:0000256" key="2">
    <source>
        <dbReference type="ARBA" id="ARBA00006082"/>
    </source>
</evidence>
<keyword evidence="5" id="KW-0539">Nucleus</keyword>
<evidence type="ECO:0000256" key="1">
    <source>
        <dbReference type="ARBA" id="ARBA00004123"/>
    </source>
</evidence>
<dbReference type="SMART" id="SM01340">
    <property type="entry name" value="DNA_mis_repair"/>
    <property type="match status" value="1"/>
</dbReference>
<dbReference type="Proteomes" id="UP000031668">
    <property type="component" value="Unassembled WGS sequence"/>
</dbReference>
<dbReference type="OrthoDB" id="6021666at2759"/>
<dbReference type="GO" id="GO:0006298">
    <property type="term" value="P:mismatch repair"/>
    <property type="evidence" value="ECO:0007669"/>
    <property type="project" value="InterPro"/>
</dbReference>
<evidence type="ECO:0000313" key="7">
    <source>
        <dbReference type="EMBL" id="KII61532.1"/>
    </source>
</evidence>
<dbReference type="EMBL" id="JWZT01005334">
    <property type="protein sequence ID" value="KII61532.1"/>
    <property type="molecule type" value="Genomic_DNA"/>
</dbReference>
<dbReference type="GO" id="GO:0032389">
    <property type="term" value="C:MutLalpha complex"/>
    <property type="evidence" value="ECO:0007669"/>
    <property type="project" value="TreeGrafter"/>
</dbReference>
<dbReference type="CDD" id="cd16926">
    <property type="entry name" value="HATPase_MutL-MLH-PMS-like"/>
    <property type="match status" value="1"/>
</dbReference>
<dbReference type="InterPro" id="IPR013507">
    <property type="entry name" value="DNA_mismatch_S5_2-like"/>
</dbReference>
<dbReference type="InterPro" id="IPR032189">
    <property type="entry name" value="Mlh1_C"/>
</dbReference>
<comment type="caution">
    <text evidence="7">The sequence shown here is derived from an EMBL/GenBank/DDBJ whole genome shotgun (WGS) entry which is preliminary data.</text>
</comment>
<evidence type="ECO:0000313" key="8">
    <source>
        <dbReference type="Proteomes" id="UP000031668"/>
    </source>
</evidence>
<dbReference type="PANTHER" id="PTHR10073:SF12">
    <property type="entry name" value="DNA MISMATCH REPAIR PROTEIN MLH1"/>
    <property type="match status" value="1"/>
</dbReference>
<evidence type="ECO:0000256" key="4">
    <source>
        <dbReference type="ARBA" id="ARBA00023204"/>
    </source>
</evidence>
<dbReference type="SUPFAM" id="SSF54211">
    <property type="entry name" value="Ribosomal protein S5 domain 2-like"/>
    <property type="match status" value="1"/>
</dbReference>
<evidence type="ECO:0000256" key="3">
    <source>
        <dbReference type="ARBA" id="ARBA00022763"/>
    </source>
</evidence>
<dbReference type="InterPro" id="IPR002099">
    <property type="entry name" value="MutL/Mlh/PMS"/>
</dbReference>
<comment type="subcellular location">
    <subcellularLocation>
        <location evidence="1">Nucleus</location>
    </subcellularLocation>
</comment>
<dbReference type="InterPro" id="IPR038973">
    <property type="entry name" value="MutL/Mlh/Pms-like"/>
</dbReference>
<dbReference type="AlphaFoldDB" id="A0A0C2IXB3"/>
<dbReference type="GO" id="GO:0030983">
    <property type="term" value="F:mismatched DNA binding"/>
    <property type="evidence" value="ECO:0007669"/>
    <property type="project" value="InterPro"/>
</dbReference>
<dbReference type="Pfam" id="PF01119">
    <property type="entry name" value="DNA_mis_repair"/>
    <property type="match status" value="1"/>
</dbReference>
<name>A0A0C2IXB3_THEKT</name>
<dbReference type="GO" id="GO:0005524">
    <property type="term" value="F:ATP binding"/>
    <property type="evidence" value="ECO:0007669"/>
    <property type="project" value="InterPro"/>
</dbReference>
<dbReference type="PANTHER" id="PTHR10073">
    <property type="entry name" value="DNA MISMATCH REPAIR PROTEIN MLH, PMS, MUTL"/>
    <property type="match status" value="1"/>
</dbReference>
<accession>A0A0C2IXB3</accession>
<dbReference type="FunFam" id="3.30.565.10:FF:000003">
    <property type="entry name" value="DNA mismatch repair endonuclease MutL"/>
    <property type="match status" value="1"/>
</dbReference>
<dbReference type="Gene3D" id="3.30.565.10">
    <property type="entry name" value="Histidine kinase-like ATPase, C-terminal domain"/>
    <property type="match status" value="1"/>
</dbReference>
<dbReference type="InterPro" id="IPR036890">
    <property type="entry name" value="HATPase_C_sf"/>
</dbReference>
<evidence type="ECO:0000256" key="5">
    <source>
        <dbReference type="ARBA" id="ARBA00023242"/>
    </source>
</evidence>
<feature type="domain" description="DNA mismatch repair protein S5" evidence="6">
    <location>
        <begin position="230"/>
        <end position="348"/>
    </location>
</feature>
<keyword evidence="8" id="KW-1185">Reference proteome</keyword>
<dbReference type="GO" id="GO:0140664">
    <property type="term" value="F:ATP-dependent DNA damage sensor activity"/>
    <property type="evidence" value="ECO:0007669"/>
    <property type="project" value="InterPro"/>
</dbReference>
<reference evidence="7 8" key="1">
    <citation type="journal article" date="2014" name="Genome Biol. Evol.">
        <title>The genome of the myxosporean Thelohanellus kitauei shows adaptations to nutrient acquisition within its fish host.</title>
        <authorList>
            <person name="Yang Y."/>
            <person name="Xiong J."/>
            <person name="Zhou Z."/>
            <person name="Huo F."/>
            <person name="Miao W."/>
            <person name="Ran C."/>
            <person name="Liu Y."/>
            <person name="Zhang J."/>
            <person name="Feng J."/>
            <person name="Wang M."/>
            <person name="Wang M."/>
            <person name="Wang L."/>
            <person name="Yao B."/>
        </authorList>
    </citation>
    <scope>NUCLEOTIDE SEQUENCE [LARGE SCALE GENOMIC DNA]</scope>
    <source>
        <strain evidence="7">Wuqing</strain>
    </source>
</reference>
<dbReference type="SUPFAM" id="SSF55874">
    <property type="entry name" value="ATPase domain of HSP90 chaperone/DNA topoisomerase II/histidine kinase"/>
    <property type="match status" value="1"/>
</dbReference>
<dbReference type="InterPro" id="IPR014762">
    <property type="entry name" value="DNA_mismatch_repair_CS"/>
</dbReference>
<dbReference type="NCBIfam" id="TIGR00585">
    <property type="entry name" value="mutl"/>
    <property type="match status" value="1"/>
</dbReference>
<dbReference type="PROSITE" id="PS00058">
    <property type="entry name" value="DNA_MISMATCH_REPAIR_1"/>
    <property type="match status" value="1"/>
</dbReference>
<organism evidence="7 8">
    <name type="scientific">Thelohanellus kitauei</name>
    <name type="common">Myxosporean</name>
    <dbReference type="NCBI Taxonomy" id="669202"/>
    <lineage>
        <taxon>Eukaryota</taxon>
        <taxon>Metazoa</taxon>
        <taxon>Cnidaria</taxon>
        <taxon>Myxozoa</taxon>
        <taxon>Myxosporea</taxon>
        <taxon>Bivalvulida</taxon>
        <taxon>Platysporina</taxon>
        <taxon>Myxobolidae</taxon>
        <taxon>Thelohanellus</taxon>
    </lineage>
</organism>
<gene>
    <name evidence="7" type="ORF">RF11_10494</name>
</gene>
<dbReference type="InterPro" id="IPR020568">
    <property type="entry name" value="Ribosomal_Su5_D2-typ_SF"/>
</dbReference>
<dbReference type="Pfam" id="PF13589">
    <property type="entry name" value="HATPase_c_3"/>
    <property type="match status" value="1"/>
</dbReference>
<dbReference type="InterPro" id="IPR014721">
    <property type="entry name" value="Ribsml_uS5_D2-typ_fold_subgr"/>
</dbReference>
<comment type="similarity">
    <text evidence="2">Belongs to the DNA mismatch repair MutL/HexB family.</text>
</comment>
<sequence>MEDQGNRGDIFQLSQSIINKISAGIIFFYQGEVIQRPYNVVKELIENSLDANCTNVSIVCKDGPLKYIKIVDDGTGIKKADFELLCRPHATSKIRTFEDLFCVTSFGFRGEALASISQIAKVSVISQHVDSDFAYTAKYLAGEMVRDNYDYPKICAGNRGTQIIVEDMFYNNDVKRSIFASKREEYIKICSVVGRYAIQYCSTVCFSCRKDLESKPDVLSRQSADRIAVIESVFNFKNPHNLKEFEYSDKLGFKITGVASLPSFVSKKYTFILFVNNRLVDCFPLKMALSSLYCDFIGKNSNPFVYLSLEIDPKKVDVNIHPCKQEIVIDNQNTIISNFQDFFRNFLSENSQKIQLSQNVNEISNLFDGSLNSSISIISSKSLENSNVKADDARVLDKENDSAISEQSSFKISKNTFFRSEKVTANRHIRKDHLDKSLESYLNTSELSASMNTTEEQNTSDIYCLSVLKNPRNIHLKSVTLLKTQIYSDMSSELKKILQKLVLVGPVHNNRLLIQYDVNLYIVNLLLMCLELFYQIVIFNFGSFNYWKLKNPHFLEKPDKTHPENRYKYSEFIKKTPMLMDYFSIQVSNDGYLTHIPQILQNYALNTKLISAFIHKIIFESDWNDEILCFKNISKAIAWLYASSLVTMNVENEEGEKKFRKTIELCIIPLLKTILVPQKSMMYNGTLTLLTSIPDLYKIFERC</sequence>
<evidence type="ECO:0000259" key="6">
    <source>
        <dbReference type="SMART" id="SM01340"/>
    </source>
</evidence>
<protein>
    <submittedName>
        <fullName evidence="7">DNA mismatch repair protein Mlh1</fullName>
    </submittedName>
</protein>
<keyword evidence="3" id="KW-0227">DNA damage</keyword>
<dbReference type="Gene3D" id="3.30.230.10">
    <property type="match status" value="1"/>
</dbReference>
<dbReference type="GO" id="GO:0016887">
    <property type="term" value="F:ATP hydrolysis activity"/>
    <property type="evidence" value="ECO:0007669"/>
    <property type="project" value="InterPro"/>
</dbReference>
<keyword evidence="4" id="KW-0234">DNA repair</keyword>
<dbReference type="OMA" id="ANYHVKK"/>
<proteinExistence type="inferred from homology"/>
<dbReference type="Pfam" id="PF16413">
    <property type="entry name" value="Mlh1_C"/>
    <property type="match status" value="1"/>
</dbReference>